<dbReference type="Gene3D" id="3.40.630.30">
    <property type="match status" value="1"/>
</dbReference>
<dbReference type="InterPro" id="IPR016181">
    <property type="entry name" value="Acyl_CoA_acyltransferase"/>
</dbReference>
<accession>A0A931CP57</accession>
<evidence type="ECO:0000313" key="1">
    <source>
        <dbReference type="EMBL" id="MBG0740462.1"/>
    </source>
</evidence>
<evidence type="ECO:0000313" key="2">
    <source>
        <dbReference type="Proteomes" id="UP000655366"/>
    </source>
</evidence>
<dbReference type="AlphaFoldDB" id="A0A931CP57"/>
<gene>
    <name evidence="1" type="ORF">IV500_13835</name>
</gene>
<dbReference type="Proteomes" id="UP000655366">
    <property type="component" value="Unassembled WGS sequence"/>
</dbReference>
<organism evidence="1 2">
    <name type="scientific">Arthrobacter terrae</name>
    <dbReference type="NCBI Taxonomy" id="2935737"/>
    <lineage>
        <taxon>Bacteria</taxon>
        <taxon>Bacillati</taxon>
        <taxon>Actinomycetota</taxon>
        <taxon>Actinomycetes</taxon>
        <taxon>Micrococcales</taxon>
        <taxon>Micrococcaceae</taxon>
        <taxon>Arthrobacter</taxon>
    </lineage>
</organism>
<name>A0A931CP57_9MICC</name>
<proteinExistence type="predicted"/>
<dbReference type="EMBL" id="JADNYM010000017">
    <property type="protein sequence ID" value="MBG0740462.1"/>
    <property type="molecule type" value="Genomic_DNA"/>
</dbReference>
<dbReference type="RefSeq" id="WP_196397392.1">
    <property type="nucleotide sequence ID" value="NZ_JADNYM010000017.1"/>
</dbReference>
<dbReference type="SUPFAM" id="SSF55729">
    <property type="entry name" value="Acyl-CoA N-acyltransferases (Nat)"/>
    <property type="match status" value="1"/>
</dbReference>
<sequence>MQTIHNNLDLSRFEIYDDGRLAGCVFYRMNGQEIWFLNTQMLQHDNPKLTTLLIRSTVEEASRRRLAVLPFCLAIRAFMRTDPRYLALIPAQQQARLQLTDLGDPLQRTTGERTVSAENKRPFSVPAETIRHCHLTT</sequence>
<comment type="caution">
    <text evidence="1">The sequence shown here is derived from an EMBL/GenBank/DDBJ whole genome shotgun (WGS) entry which is preliminary data.</text>
</comment>
<keyword evidence="2" id="KW-1185">Reference proteome</keyword>
<protein>
    <recommendedName>
        <fullName evidence="3">N-acetyltransferase domain-containing protein</fullName>
    </recommendedName>
</protein>
<reference evidence="1 2" key="1">
    <citation type="submission" date="2020-11" db="EMBL/GenBank/DDBJ databases">
        <title>Arthrobacter antarcticus sp. nov., isolated from Antarctic Soil.</title>
        <authorList>
            <person name="Li J."/>
        </authorList>
    </citation>
    <scope>NUCLEOTIDE SEQUENCE [LARGE SCALE GENOMIC DNA]</scope>
    <source>
        <strain evidence="1 2">Z1-20</strain>
    </source>
</reference>
<evidence type="ECO:0008006" key="3">
    <source>
        <dbReference type="Google" id="ProtNLM"/>
    </source>
</evidence>